<evidence type="ECO:0000256" key="3">
    <source>
        <dbReference type="ARBA" id="ARBA00023163"/>
    </source>
</evidence>
<dbReference type="PANTHER" id="PTHR30055:SF151">
    <property type="entry name" value="TRANSCRIPTIONAL REGULATORY PROTEIN"/>
    <property type="match status" value="1"/>
</dbReference>
<dbReference type="Gene3D" id="1.10.357.10">
    <property type="entry name" value="Tetracycline Repressor, domain 2"/>
    <property type="match status" value="1"/>
</dbReference>
<dbReference type="InterPro" id="IPR001647">
    <property type="entry name" value="HTH_TetR"/>
</dbReference>
<sequence length="245" mass="26429">MDADDGEIQSVWTRPQRRKRDQPALTRAQIVAAAIELLASEGTEALSMRKLGAKLNAGATSLYTHVANKDEIIELAADQVIGELTVPDSAHPGGWRAAMREYATELRGLILRNPWLAAVFGEIGTLYLGPNMMRSCEGVLAVLESAGFDEERADNAMNVLFGYVVGITSAEAASLAVIRRSGLDAADWLDKMLAAGEAASRNYPRLHKRYTSKADSADVRMPADTFAQQVEIILDGLDPALRGCG</sequence>
<gene>
    <name evidence="7" type="ORF">SAMN04244553_5839</name>
</gene>
<dbReference type="InterPro" id="IPR050109">
    <property type="entry name" value="HTH-type_TetR-like_transc_reg"/>
</dbReference>
<dbReference type="GO" id="GO:0045892">
    <property type="term" value="P:negative regulation of DNA-templated transcription"/>
    <property type="evidence" value="ECO:0007669"/>
    <property type="project" value="InterPro"/>
</dbReference>
<dbReference type="EMBL" id="OBEG01000007">
    <property type="protein sequence ID" value="SNY88848.1"/>
    <property type="molecule type" value="Genomic_DNA"/>
</dbReference>
<dbReference type="OrthoDB" id="3818006at2"/>
<proteinExistence type="predicted"/>
<keyword evidence="8" id="KW-1185">Reference proteome</keyword>
<feature type="region of interest" description="Disordered" evidence="5">
    <location>
        <begin position="1"/>
        <end position="20"/>
    </location>
</feature>
<dbReference type="Proteomes" id="UP000219565">
    <property type="component" value="Unassembled WGS sequence"/>
</dbReference>
<dbReference type="STRING" id="1379680.GCA_001612615_05450"/>
<dbReference type="Pfam" id="PF02909">
    <property type="entry name" value="TetR_C_1"/>
    <property type="match status" value="1"/>
</dbReference>
<dbReference type="PROSITE" id="PS50977">
    <property type="entry name" value="HTH_TETR_2"/>
    <property type="match status" value="1"/>
</dbReference>
<dbReference type="GO" id="GO:0000976">
    <property type="term" value="F:transcription cis-regulatory region binding"/>
    <property type="evidence" value="ECO:0007669"/>
    <property type="project" value="TreeGrafter"/>
</dbReference>
<dbReference type="SUPFAM" id="SSF46689">
    <property type="entry name" value="Homeodomain-like"/>
    <property type="match status" value="1"/>
</dbReference>
<dbReference type="Gene3D" id="1.10.10.60">
    <property type="entry name" value="Homeodomain-like"/>
    <property type="match status" value="1"/>
</dbReference>
<evidence type="ECO:0000313" key="7">
    <source>
        <dbReference type="EMBL" id="SNY88848.1"/>
    </source>
</evidence>
<organism evidence="7 8">
    <name type="scientific">Nocardia amikacinitolerans</name>
    <dbReference type="NCBI Taxonomy" id="756689"/>
    <lineage>
        <taxon>Bacteria</taxon>
        <taxon>Bacillati</taxon>
        <taxon>Actinomycetota</taxon>
        <taxon>Actinomycetes</taxon>
        <taxon>Mycobacteriales</taxon>
        <taxon>Nocardiaceae</taxon>
        <taxon>Nocardia</taxon>
    </lineage>
</organism>
<dbReference type="InterPro" id="IPR036271">
    <property type="entry name" value="Tet_transcr_reg_TetR-rel_C_sf"/>
</dbReference>
<evidence type="ECO:0000256" key="5">
    <source>
        <dbReference type="SAM" id="MobiDB-lite"/>
    </source>
</evidence>
<dbReference type="InterPro" id="IPR009057">
    <property type="entry name" value="Homeodomain-like_sf"/>
</dbReference>
<keyword evidence="1" id="KW-0805">Transcription regulation</keyword>
<feature type="domain" description="HTH tetR-type" evidence="6">
    <location>
        <begin position="24"/>
        <end position="84"/>
    </location>
</feature>
<keyword evidence="2 4" id="KW-0238">DNA-binding</keyword>
<feature type="DNA-binding region" description="H-T-H motif" evidence="4">
    <location>
        <begin position="47"/>
        <end position="66"/>
    </location>
</feature>
<accession>A0A285LVC1</accession>
<name>A0A285LVC1_9NOCA</name>
<evidence type="ECO:0000256" key="1">
    <source>
        <dbReference type="ARBA" id="ARBA00023015"/>
    </source>
</evidence>
<evidence type="ECO:0000259" key="6">
    <source>
        <dbReference type="PROSITE" id="PS50977"/>
    </source>
</evidence>
<protein>
    <submittedName>
        <fullName evidence="7">Transcriptional regulator, TetR family</fullName>
    </submittedName>
</protein>
<keyword evidence="3" id="KW-0804">Transcription</keyword>
<dbReference type="PANTHER" id="PTHR30055">
    <property type="entry name" value="HTH-TYPE TRANSCRIPTIONAL REGULATOR RUTR"/>
    <property type="match status" value="1"/>
</dbReference>
<dbReference type="AlphaFoldDB" id="A0A285LVC1"/>
<evidence type="ECO:0000256" key="4">
    <source>
        <dbReference type="PROSITE-ProRule" id="PRU00335"/>
    </source>
</evidence>
<dbReference type="Pfam" id="PF00440">
    <property type="entry name" value="TetR_N"/>
    <property type="match status" value="1"/>
</dbReference>
<dbReference type="InterPro" id="IPR004111">
    <property type="entry name" value="Repressor_TetR_C"/>
</dbReference>
<dbReference type="GO" id="GO:0003700">
    <property type="term" value="F:DNA-binding transcription factor activity"/>
    <property type="evidence" value="ECO:0007669"/>
    <property type="project" value="TreeGrafter"/>
</dbReference>
<evidence type="ECO:0000256" key="2">
    <source>
        <dbReference type="ARBA" id="ARBA00023125"/>
    </source>
</evidence>
<reference evidence="7 8" key="1">
    <citation type="submission" date="2017-09" db="EMBL/GenBank/DDBJ databases">
        <authorList>
            <person name="Ehlers B."/>
            <person name="Leendertz F.H."/>
        </authorList>
    </citation>
    <scope>NUCLEOTIDE SEQUENCE [LARGE SCALE GENOMIC DNA]</scope>
    <source>
        <strain evidence="7 8">DSM 45537</strain>
    </source>
</reference>
<dbReference type="RefSeq" id="WP_097247687.1">
    <property type="nucleotide sequence ID" value="NZ_OBEG01000007.1"/>
</dbReference>
<dbReference type="SUPFAM" id="SSF48498">
    <property type="entry name" value="Tetracyclin repressor-like, C-terminal domain"/>
    <property type="match status" value="1"/>
</dbReference>
<evidence type="ECO:0000313" key="8">
    <source>
        <dbReference type="Proteomes" id="UP000219565"/>
    </source>
</evidence>